<dbReference type="EMBL" id="ML769453">
    <property type="protein sequence ID" value="KAE9400794.1"/>
    <property type="molecule type" value="Genomic_DNA"/>
</dbReference>
<feature type="compositionally biased region" description="Polar residues" evidence="1">
    <location>
        <begin position="1"/>
        <end position="10"/>
    </location>
</feature>
<dbReference type="Proteomes" id="UP000799118">
    <property type="component" value="Unassembled WGS sequence"/>
</dbReference>
<keyword evidence="3" id="KW-1185">Reference proteome</keyword>
<accession>A0A6A4HV69</accession>
<dbReference type="AlphaFoldDB" id="A0A6A4HV69"/>
<protein>
    <submittedName>
        <fullName evidence="2">Uncharacterized protein</fullName>
    </submittedName>
</protein>
<evidence type="ECO:0000256" key="1">
    <source>
        <dbReference type="SAM" id="MobiDB-lite"/>
    </source>
</evidence>
<feature type="non-terminal residue" evidence="2">
    <location>
        <position position="148"/>
    </location>
</feature>
<gene>
    <name evidence="2" type="ORF">BT96DRAFT_857078</name>
</gene>
<dbReference type="OrthoDB" id="2148418at2759"/>
<sequence length="148" mass="16692">MTVDSSPTPNSRKHVWGPGDEEDYETPLRPMKRLRIDDVADDQGQAEAEAEEKRVKWDRGLYSQIYLDEIQPRSTHARIAQESIKKGCLAPTAKARTLDTLGNLPNTDSPLKDLVQENVVVKKFVYDSDVVELEPVAPMTIKTRSKSK</sequence>
<proteinExistence type="predicted"/>
<organism evidence="2 3">
    <name type="scientific">Gymnopus androsaceus JB14</name>
    <dbReference type="NCBI Taxonomy" id="1447944"/>
    <lineage>
        <taxon>Eukaryota</taxon>
        <taxon>Fungi</taxon>
        <taxon>Dikarya</taxon>
        <taxon>Basidiomycota</taxon>
        <taxon>Agaricomycotina</taxon>
        <taxon>Agaricomycetes</taxon>
        <taxon>Agaricomycetidae</taxon>
        <taxon>Agaricales</taxon>
        <taxon>Marasmiineae</taxon>
        <taxon>Omphalotaceae</taxon>
        <taxon>Gymnopus</taxon>
    </lineage>
</organism>
<evidence type="ECO:0000313" key="3">
    <source>
        <dbReference type="Proteomes" id="UP000799118"/>
    </source>
</evidence>
<evidence type="ECO:0000313" key="2">
    <source>
        <dbReference type="EMBL" id="KAE9400794.1"/>
    </source>
</evidence>
<name>A0A6A4HV69_9AGAR</name>
<reference evidence="2" key="1">
    <citation type="journal article" date="2019" name="Environ. Microbiol.">
        <title>Fungal ecological strategies reflected in gene transcription - a case study of two litter decomposers.</title>
        <authorList>
            <person name="Barbi F."/>
            <person name="Kohler A."/>
            <person name="Barry K."/>
            <person name="Baskaran P."/>
            <person name="Daum C."/>
            <person name="Fauchery L."/>
            <person name="Ihrmark K."/>
            <person name="Kuo A."/>
            <person name="LaButti K."/>
            <person name="Lipzen A."/>
            <person name="Morin E."/>
            <person name="Grigoriev I.V."/>
            <person name="Henrissat B."/>
            <person name="Lindahl B."/>
            <person name="Martin F."/>
        </authorList>
    </citation>
    <scope>NUCLEOTIDE SEQUENCE</scope>
    <source>
        <strain evidence="2">JB14</strain>
    </source>
</reference>
<feature type="region of interest" description="Disordered" evidence="1">
    <location>
        <begin position="1"/>
        <end position="31"/>
    </location>
</feature>